<evidence type="ECO:0000256" key="1">
    <source>
        <dbReference type="ARBA" id="ARBA00004245"/>
    </source>
</evidence>
<sequence>MNHASSSIHSHPLHGSYSPFVGMSNKRTSTAAQKPPTSLAKSVIISEQASLIGINHITIGANTVIHPRSKLNSMNVPISIGNNCIISERCRIGLQGDLSPSEALSINIENGVVIETGAVVEASVIGEGCILEVNSKIGKGAILGKFCKIGPSCEVNDKEIIPDFTVIYGTGQRRIDSSGIESLKLKMVAKQIDVLRKIIPSSVAHFN</sequence>
<evidence type="ECO:0000313" key="7">
    <source>
        <dbReference type="EMBL" id="SZF02435.1"/>
    </source>
</evidence>
<dbReference type="PANTHER" id="PTHR13072:SF0">
    <property type="entry name" value="DYNACTIN SUBUNIT 6"/>
    <property type="match status" value="1"/>
</dbReference>
<accession>A0A383US94</accession>
<dbReference type="GO" id="GO:0070840">
    <property type="term" value="F:dynein complex binding"/>
    <property type="evidence" value="ECO:0007669"/>
    <property type="project" value="TreeGrafter"/>
</dbReference>
<dbReference type="SUPFAM" id="SSF51161">
    <property type="entry name" value="Trimeric LpxA-like enzymes"/>
    <property type="match status" value="1"/>
</dbReference>
<dbReference type="InterPro" id="IPR011004">
    <property type="entry name" value="Trimer_LpxA-like_sf"/>
</dbReference>
<evidence type="ECO:0000256" key="5">
    <source>
        <dbReference type="ARBA" id="ARBA00023212"/>
    </source>
</evidence>
<gene>
    <name evidence="7" type="ORF">BLGHR1_13216</name>
</gene>
<protein>
    <recommendedName>
        <fullName evidence="3">Dynactin subunit 6</fullName>
    </recommendedName>
</protein>
<dbReference type="PANTHER" id="PTHR13072">
    <property type="entry name" value="DYNACTIN 6"/>
    <property type="match status" value="1"/>
</dbReference>
<keyword evidence="4" id="KW-0963">Cytoplasm</keyword>
<dbReference type="Gene3D" id="2.160.10.10">
    <property type="entry name" value="Hexapeptide repeat proteins"/>
    <property type="match status" value="1"/>
</dbReference>
<dbReference type="GO" id="GO:0005869">
    <property type="term" value="C:dynactin complex"/>
    <property type="evidence" value="ECO:0007669"/>
    <property type="project" value="InterPro"/>
</dbReference>
<comment type="function">
    <text evidence="6">Part of the dynactin complex that activates the molecular motor dynein for ultra-processive transport along microtubules.</text>
</comment>
<name>A0A383US94_BLUHO</name>
<dbReference type="GO" id="GO:0007052">
    <property type="term" value="P:mitotic spindle organization"/>
    <property type="evidence" value="ECO:0007669"/>
    <property type="project" value="TreeGrafter"/>
</dbReference>
<evidence type="ECO:0000256" key="6">
    <source>
        <dbReference type="ARBA" id="ARBA00034687"/>
    </source>
</evidence>
<evidence type="ECO:0000256" key="4">
    <source>
        <dbReference type="ARBA" id="ARBA00022490"/>
    </source>
</evidence>
<evidence type="ECO:0000313" key="8">
    <source>
        <dbReference type="Proteomes" id="UP000275772"/>
    </source>
</evidence>
<dbReference type="Proteomes" id="UP000275772">
    <property type="component" value="Unassembled WGS sequence"/>
</dbReference>
<proteinExistence type="inferred from homology"/>
<dbReference type="InterPro" id="IPR027777">
    <property type="entry name" value="DCTN6"/>
</dbReference>
<dbReference type="VEuPathDB" id="FungiDB:BLGHR1_13216"/>
<reference evidence="7 8" key="1">
    <citation type="submission" date="2017-11" db="EMBL/GenBank/DDBJ databases">
        <authorList>
            <person name="Kracher B."/>
        </authorList>
    </citation>
    <scope>NUCLEOTIDE SEQUENCE [LARGE SCALE GENOMIC DNA]</scope>
    <source>
        <strain evidence="7 8">RACE1</strain>
    </source>
</reference>
<evidence type="ECO:0000256" key="3">
    <source>
        <dbReference type="ARBA" id="ARBA00016573"/>
    </source>
</evidence>
<comment type="similarity">
    <text evidence="2">Belongs to the dynactin subunits 5/6 family. Dynactin subunit 6 subfamily.</text>
</comment>
<dbReference type="AlphaFoldDB" id="A0A383US94"/>
<comment type="subcellular location">
    <subcellularLocation>
        <location evidence="1">Cytoplasm</location>
        <location evidence="1">Cytoskeleton</location>
    </subcellularLocation>
</comment>
<dbReference type="EMBL" id="UNSH01000042">
    <property type="protein sequence ID" value="SZF02435.1"/>
    <property type="molecule type" value="Genomic_DNA"/>
</dbReference>
<keyword evidence="5" id="KW-0206">Cytoskeleton</keyword>
<organism evidence="7 8">
    <name type="scientific">Blumeria hordei</name>
    <name type="common">Barley powdery mildew</name>
    <name type="synonym">Blumeria graminis f. sp. hordei</name>
    <dbReference type="NCBI Taxonomy" id="2867405"/>
    <lineage>
        <taxon>Eukaryota</taxon>
        <taxon>Fungi</taxon>
        <taxon>Dikarya</taxon>
        <taxon>Ascomycota</taxon>
        <taxon>Pezizomycotina</taxon>
        <taxon>Leotiomycetes</taxon>
        <taxon>Erysiphales</taxon>
        <taxon>Erysiphaceae</taxon>
        <taxon>Blumeria</taxon>
    </lineage>
</organism>
<evidence type="ECO:0000256" key="2">
    <source>
        <dbReference type="ARBA" id="ARBA00007719"/>
    </source>
</evidence>